<keyword evidence="2" id="KW-0378">Hydrolase</keyword>
<dbReference type="InterPro" id="IPR003695">
    <property type="entry name" value="Ppx_GppA_N"/>
</dbReference>
<protein>
    <submittedName>
        <fullName evidence="2">Hydrolase</fullName>
    </submittedName>
</protein>
<dbReference type="PANTHER" id="PTHR30005">
    <property type="entry name" value="EXOPOLYPHOSPHATASE"/>
    <property type="match status" value="1"/>
</dbReference>
<dbReference type="Gene3D" id="3.30.420.40">
    <property type="match status" value="1"/>
</dbReference>
<keyword evidence="3" id="KW-1185">Reference proteome</keyword>
<feature type="domain" description="Ppx/GppA phosphatase N-terminal" evidence="1">
    <location>
        <begin position="21"/>
        <end position="293"/>
    </location>
</feature>
<organism evidence="2 3">
    <name type="scientific">Sediminivirga luteola</name>
    <dbReference type="NCBI Taxonomy" id="1774748"/>
    <lineage>
        <taxon>Bacteria</taxon>
        <taxon>Bacillati</taxon>
        <taxon>Actinomycetota</taxon>
        <taxon>Actinomycetes</taxon>
        <taxon>Micrococcales</taxon>
        <taxon>Brevibacteriaceae</taxon>
        <taxon>Sediminivirga</taxon>
    </lineage>
</organism>
<dbReference type="InterPro" id="IPR043129">
    <property type="entry name" value="ATPase_NBD"/>
</dbReference>
<sequence length="310" mass="32743">MTRVAAFDCGTNSLRLLIADIDADAGTATDVVRDMRIVRLGQGVDATGAFAPEALERAFAATEEFAAVVRREGAERIRFTATSATRDAANREVFLSGIEERLGVRPEVISGDEEAALSFDGATRGLTGAEAPYLVCDLGGGSTELVLGDDSGVAAAWSMDIGCVRLTERHTGREQITAEARAAALADIDAALDEAETHVSLSGVRTLVGVAGTVTTLTAHILRLDGYRPERIHGARLQAAQVTAAARELAEMTAGERAALPYMHPGRADVIATGALIYDRVVERLRDRAGEPAILTSERDILDGIAWSLS</sequence>
<comment type="caution">
    <text evidence="2">The sequence shown here is derived from an EMBL/GenBank/DDBJ whole genome shotgun (WGS) entry which is preliminary data.</text>
</comment>
<accession>A0A8J2TZD3</accession>
<dbReference type="Proteomes" id="UP000616114">
    <property type="component" value="Unassembled WGS sequence"/>
</dbReference>
<evidence type="ECO:0000313" key="3">
    <source>
        <dbReference type="Proteomes" id="UP000616114"/>
    </source>
</evidence>
<dbReference type="RefSeq" id="WP_188550998.1">
    <property type="nucleotide sequence ID" value="NZ_BMFY01000009.1"/>
</dbReference>
<dbReference type="Pfam" id="PF02541">
    <property type="entry name" value="Ppx-GppA"/>
    <property type="match status" value="1"/>
</dbReference>
<evidence type="ECO:0000313" key="2">
    <source>
        <dbReference type="EMBL" id="GGA18995.1"/>
    </source>
</evidence>
<dbReference type="Gene3D" id="3.30.420.150">
    <property type="entry name" value="Exopolyphosphatase. Domain 2"/>
    <property type="match status" value="1"/>
</dbReference>
<proteinExistence type="predicted"/>
<dbReference type="GO" id="GO:0016462">
    <property type="term" value="F:pyrophosphatase activity"/>
    <property type="evidence" value="ECO:0007669"/>
    <property type="project" value="TreeGrafter"/>
</dbReference>
<evidence type="ECO:0000259" key="1">
    <source>
        <dbReference type="Pfam" id="PF02541"/>
    </source>
</evidence>
<reference evidence="2" key="1">
    <citation type="journal article" date="2014" name="Int. J. Syst. Evol. Microbiol.">
        <title>Complete genome sequence of Corynebacterium casei LMG S-19264T (=DSM 44701T), isolated from a smear-ripened cheese.</title>
        <authorList>
            <consortium name="US DOE Joint Genome Institute (JGI-PGF)"/>
            <person name="Walter F."/>
            <person name="Albersmeier A."/>
            <person name="Kalinowski J."/>
            <person name="Ruckert C."/>
        </authorList>
    </citation>
    <scope>NUCLEOTIDE SEQUENCE</scope>
    <source>
        <strain evidence="2">CGMCC 1.12785</strain>
    </source>
</reference>
<dbReference type="SUPFAM" id="SSF53067">
    <property type="entry name" value="Actin-like ATPase domain"/>
    <property type="match status" value="2"/>
</dbReference>
<dbReference type="PANTHER" id="PTHR30005:SF13">
    <property type="entry name" value="EXOPOLYPHOSPHATASE 2"/>
    <property type="match status" value="1"/>
</dbReference>
<dbReference type="InterPro" id="IPR050273">
    <property type="entry name" value="GppA/Ppx_hydrolase"/>
</dbReference>
<reference evidence="2" key="2">
    <citation type="submission" date="2020-09" db="EMBL/GenBank/DDBJ databases">
        <authorList>
            <person name="Sun Q."/>
            <person name="Zhou Y."/>
        </authorList>
    </citation>
    <scope>NUCLEOTIDE SEQUENCE</scope>
    <source>
        <strain evidence="2">CGMCC 1.12785</strain>
    </source>
</reference>
<dbReference type="AlphaFoldDB" id="A0A8J2TZD3"/>
<gene>
    <name evidence="2" type="ORF">GCM10011333_22680</name>
</gene>
<name>A0A8J2TZD3_9MICO</name>
<dbReference type="EMBL" id="BMFY01000009">
    <property type="protein sequence ID" value="GGA18995.1"/>
    <property type="molecule type" value="Genomic_DNA"/>
</dbReference>